<dbReference type="PANTHER" id="PTHR12822:SF2">
    <property type="entry name" value="PROTEIN YIPF"/>
    <property type="match status" value="1"/>
</dbReference>
<accession>A0A8S1QKA6</accession>
<sequence length="222" mass="25476">MDFFQEEEEEEHPEQKGCCAFLTIKYYQPYFNVSEDDVIDRVKASFLPFRKDFHERVAGNPDLWGPLWISATIIFLITAVANINQMNLEGQTTYSVAYVPQSAALLYCISFGTPVILTLVMKILGSDIRFFHTLCLYGYSMSILMPITILCVIRNSILQWCLVGYGMISSSSFLIMGMRKILGDLEQSKRYIIIGIVLAMQFSLYLLYKLVFFKVIEKNSTE</sequence>
<protein>
    <recommendedName>
        <fullName evidence="6">Protein YIPF</fullName>
    </recommendedName>
</protein>
<reference evidence="8" key="1">
    <citation type="submission" date="2021-01" db="EMBL/GenBank/DDBJ databases">
        <authorList>
            <consortium name="Genoscope - CEA"/>
            <person name="William W."/>
        </authorList>
    </citation>
    <scope>NUCLEOTIDE SEQUENCE</scope>
</reference>
<organism evidence="8 9">
    <name type="scientific">Paramecium primaurelia</name>
    <dbReference type="NCBI Taxonomy" id="5886"/>
    <lineage>
        <taxon>Eukaryota</taxon>
        <taxon>Sar</taxon>
        <taxon>Alveolata</taxon>
        <taxon>Ciliophora</taxon>
        <taxon>Intramacronucleata</taxon>
        <taxon>Oligohymenophorea</taxon>
        <taxon>Peniculida</taxon>
        <taxon>Parameciidae</taxon>
        <taxon>Paramecium</taxon>
    </lineage>
</organism>
<evidence type="ECO:0000313" key="8">
    <source>
        <dbReference type="EMBL" id="CAD8115117.1"/>
    </source>
</evidence>
<dbReference type="GO" id="GO:0031267">
    <property type="term" value="F:small GTPase binding"/>
    <property type="evidence" value="ECO:0007669"/>
    <property type="project" value="InterPro"/>
</dbReference>
<keyword evidence="5 6" id="KW-0472">Membrane</keyword>
<dbReference type="GO" id="GO:0016192">
    <property type="term" value="P:vesicle-mediated transport"/>
    <property type="evidence" value="ECO:0007669"/>
    <property type="project" value="InterPro"/>
</dbReference>
<dbReference type="AlphaFoldDB" id="A0A8S1QKA6"/>
<evidence type="ECO:0000256" key="3">
    <source>
        <dbReference type="ARBA" id="ARBA00022692"/>
    </source>
</evidence>
<feature type="transmembrane region" description="Helical" evidence="6">
    <location>
        <begin position="130"/>
        <end position="153"/>
    </location>
</feature>
<dbReference type="GO" id="GO:0000139">
    <property type="term" value="C:Golgi membrane"/>
    <property type="evidence" value="ECO:0007669"/>
    <property type="project" value="UniProtKB-SubCell"/>
</dbReference>
<comment type="similarity">
    <text evidence="2 6">Belongs to the YIP1 family.</text>
</comment>
<evidence type="ECO:0000256" key="4">
    <source>
        <dbReference type="ARBA" id="ARBA00022989"/>
    </source>
</evidence>
<keyword evidence="9" id="KW-1185">Reference proteome</keyword>
<evidence type="ECO:0000259" key="7">
    <source>
        <dbReference type="Pfam" id="PF04893"/>
    </source>
</evidence>
<dbReference type="InterPro" id="IPR006977">
    <property type="entry name" value="Yip1_dom"/>
</dbReference>
<keyword evidence="3 6" id="KW-0812">Transmembrane</keyword>
<dbReference type="Pfam" id="PF04893">
    <property type="entry name" value="Yip1"/>
    <property type="match status" value="1"/>
</dbReference>
<feature type="transmembrane region" description="Helical" evidence="6">
    <location>
        <begin position="63"/>
        <end position="83"/>
    </location>
</feature>
<dbReference type="Proteomes" id="UP000688137">
    <property type="component" value="Unassembled WGS sequence"/>
</dbReference>
<feature type="transmembrane region" description="Helical" evidence="6">
    <location>
        <begin position="190"/>
        <end position="208"/>
    </location>
</feature>
<dbReference type="InterPro" id="IPR039765">
    <property type="entry name" value="Yip5/YIPF1/YIPF2"/>
</dbReference>
<evidence type="ECO:0000256" key="2">
    <source>
        <dbReference type="ARBA" id="ARBA00010596"/>
    </source>
</evidence>
<dbReference type="EMBL" id="CAJJDM010000169">
    <property type="protein sequence ID" value="CAD8115117.1"/>
    <property type="molecule type" value="Genomic_DNA"/>
</dbReference>
<evidence type="ECO:0000256" key="5">
    <source>
        <dbReference type="ARBA" id="ARBA00023136"/>
    </source>
</evidence>
<feature type="domain" description="Yip1" evidence="7">
    <location>
        <begin position="51"/>
        <end position="203"/>
    </location>
</feature>
<evidence type="ECO:0000256" key="1">
    <source>
        <dbReference type="ARBA" id="ARBA00004141"/>
    </source>
</evidence>
<evidence type="ECO:0000313" key="9">
    <source>
        <dbReference type="Proteomes" id="UP000688137"/>
    </source>
</evidence>
<feature type="transmembrane region" description="Helical" evidence="6">
    <location>
        <begin position="104"/>
        <end position="124"/>
    </location>
</feature>
<comment type="subcellular location">
    <subcellularLocation>
        <location evidence="6">Golgi apparatus membrane</location>
        <topology evidence="6">Multi-pass membrane protein</topology>
    </subcellularLocation>
    <subcellularLocation>
        <location evidence="1">Membrane</location>
        <topology evidence="1">Multi-pass membrane protein</topology>
    </subcellularLocation>
</comment>
<name>A0A8S1QKA6_PARPR</name>
<feature type="transmembrane region" description="Helical" evidence="6">
    <location>
        <begin position="160"/>
        <end position="178"/>
    </location>
</feature>
<evidence type="ECO:0000256" key="6">
    <source>
        <dbReference type="RuleBase" id="RU361264"/>
    </source>
</evidence>
<dbReference type="PANTHER" id="PTHR12822">
    <property type="entry name" value="PROTEIN YIPF"/>
    <property type="match status" value="1"/>
</dbReference>
<comment type="caution">
    <text evidence="8">The sequence shown here is derived from an EMBL/GenBank/DDBJ whole genome shotgun (WGS) entry which is preliminary data.</text>
</comment>
<dbReference type="OMA" id="PEQKGCC"/>
<gene>
    <name evidence="8" type="ORF">PPRIM_AZ9-3.1.T1620117</name>
</gene>
<keyword evidence="4 6" id="KW-1133">Transmembrane helix</keyword>
<proteinExistence type="inferred from homology"/>